<organism evidence="1 2">
    <name type="scientific">Ophiobolus disseminans</name>
    <dbReference type="NCBI Taxonomy" id="1469910"/>
    <lineage>
        <taxon>Eukaryota</taxon>
        <taxon>Fungi</taxon>
        <taxon>Dikarya</taxon>
        <taxon>Ascomycota</taxon>
        <taxon>Pezizomycotina</taxon>
        <taxon>Dothideomycetes</taxon>
        <taxon>Pleosporomycetidae</taxon>
        <taxon>Pleosporales</taxon>
        <taxon>Pleosporineae</taxon>
        <taxon>Phaeosphaeriaceae</taxon>
        <taxon>Ophiobolus</taxon>
    </lineage>
</organism>
<name>A0A6A7AAH6_9PLEO</name>
<dbReference type="Proteomes" id="UP000799424">
    <property type="component" value="Unassembled WGS sequence"/>
</dbReference>
<dbReference type="AlphaFoldDB" id="A0A6A7AAH6"/>
<sequence length="156" mass="17540">MSWNASHEPLGSSLRRSCFRSSLPIVFGKWVPMRQMRIAFIWLTEVCCGEGYANDYRWLHEAWDDSKSLQGISSRRGVVANITLIDGRGDDTCSDDHRSTYTSCVIVVVDTDYTQRIAVWLKLCYRSTPRSSAKEILECGVSIGASMYFLKVVGAA</sequence>
<evidence type="ECO:0000313" key="1">
    <source>
        <dbReference type="EMBL" id="KAF2830301.1"/>
    </source>
</evidence>
<protein>
    <submittedName>
        <fullName evidence="1">Uncharacterized protein</fullName>
    </submittedName>
</protein>
<proteinExistence type="predicted"/>
<gene>
    <name evidence="1" type="ORF">CC86DRAFT_159650</name>
</gene>
<keyword evidence="2" id="KW-1185">Reference proteome</keyword>
<accession>A0A6A7AAH6</accession>
<dbReference type="EMBL" id="MU006219">
    <property type="protein sequence ID" value="KAF2830301.1"/>
    <property type="molecule type" value="Genomic_DNA"/>
</dbReference>
<reference evidence="1" key="1">
    <citation type="journal article" date="2020" name="Stud. Mycol.">
        <title>101 Dothideomycetes genomes: a test case for predicting lifestyles and emergence of pathogens.</title>
        <authorList>
            <person name="Haridas S."/>
            <person name="Albert R."/>
            <person name="Binder M."/>
            <person name="Bloem J."/>
            <person name="Labutti K."/>
            <person name="Salamov A."/>
            <person name="Andreopoulos B."/>
            <person name="Baker S."/>
            <person name="Barry K."/>
            <person name="Bills G."/>
            <person name="Bluhm B."/>
            <person name="Cannon C."/>
            <person name="Castanera R."/>
            <person name="Culley D."/>
            <person name="Daum C."/>
            <person name="Ezra D."/>
            <person name="Gonzalez J."/>
            <person name="Henrissat B."/>
            <person name="Kuo A."/>
            <person name="Liang C."/>
            <person name="Lipzen A."/>
            <person name="Lutzoni F."/>
            <person name="Magnuson J."/>
            <person name="Mondo S."/>
            <person name="Nolan M."/>
            <person name="Ohm R."/>
            <person name="Pangilinan J."/>
            <person name="Park H.-J."/>
            <person name="Ramirez L."/>
            <person name="Alfaro M."/>
            <person name="Sun H."/>
            <person name="Tritt A."/>
            <person name="Yoshinaga Y."/>
            <person name="Zwiers L.-H."/>
            <person name="Turgeon B."/>
            <person name="Goodwin S."/>
            <person name="Spatafora J."/>
            <person name="Crous P."/>
            <person name="Grigoriev I."/>
        </authorList>
    </citation>
    <scope>NUCLEOTIDE SEQUENCE</scope>
    <source>
        <strain evidence="1">CBS 113818</strain>
    </source>
</reference>
<evidence type="ECO:0000313" key="2">
    <source>
        <dbReference type="Proteomes" id="UP000799424"/>
    </source>
</evidence>